<proteinExistence type="predicted"/>
<dbReference type="PANTHER" id="PTHR22916">
    <property type="entry name" value="GLYCOSYLTRANSFERASE"/>
    <property type="match status" value="1"/>
</dbReference>
<dbReference type="Pfam" id="PF00535">
    <property type="entry name" value="Glycos_transf_2"/>
    <property type="match status" value="1"/>
</dbReference>
<keyword evidence="2" id="KW-0808">Transferase</keyword>
<sequence>MFVTFIIVIPNAKEEFKHSIESVLNQSVKDYELIIVLDRDINDIEENEYFCNLYKDNKNIKLVFNNNRYGSSYSWNIGLELCQGKYVKFISQGDTIEKDFVIKIQNKLKEHDSNSIDVIEYSFNFVNDNQIPSKSFLESNKVYFLESEYDPLAYTNNLLFNKLYNFQIIDNFKFKFRNQVRFDMLFFYKIYSQAKTYLYINSESLENVILRQVQYSIFDIVNQWTHIFNYYRRIKKYNELKDYIKYSYYKTMLHIWIWTISKTSNKILTKKAFDFANRKFEPKKEDFIKNNVVFLNTKDETFKNLVINFSNYIKEKLKSMK</sequence>
<accession>A0A0K1W0D3</accession>
<dbReference type="GO" id="GO:0016758">
    <property type="term" value="F:hexosyltransferase activity"/>
    <property type="evidence" value="ECO:0007669"/>
    <property type="project" value="UniProtKB-ARBA"/>
</dbReference>
<dbReference type="SUPFAM" id="SSF53448">
    <property type="entry name" value="Nucleotide-diphospho-sugar transferases"/>
    <property type="match status" value="1"/>
</dbReference>
<evidence type="ECO:0000313" key="2">
    <source>
        <dbReference type="EMBL" id="AKX33754.1"/>
    </source>
</evidence>
<dbReference type="RefSeq" id="WP_075057853.1">
    <property type="nucleotide sequence ID" value="NZ_CP012357.1"/>
</dbReference>
<dbReference type="OrthoDB" id="387866at2"/>
<keyword evidence="3" id="KW-1185">Reference proteome</keyword>
<dbReference type="Proteomes" id="UP000067476">
    <property type="component" value="Chromosome"/>
</dbReference>
<dbReference type="PATRIC" id="fig|216942.3.peg.86"/>
<evidence type="ECO:0000313" key="3">
    <source>
        <dbReference type="Proteomes" id="UP000067476"/>
    </source>
</evidence>
<dbReference type="STRING" id="216942.SLITO_v1c00860"/>
<gene>
    <name evidence="2" type="primary">cps</name>
    <name evidence="2" type="ORF">SLITO_v1c00860</name>
</gene>
<protein>
    <submittedName>
        <fullName evidence="2">Glycosyltransferase</fullName>
    </submittedName>
</protein>
<dbReference type="InterPro" id="IPR001173">
    <property type="entry name" value="Glyco_trans_2-like"/>
</dbReference>
<evidence type="ECO:0000259" key="1">
    <source>
        <dbReference type="Pfam" id="PF00535"/>
    </source>
</evidence>
<dbReference type="InterPro" id="IPR029044">
    <property type="entry name" value="Nucleotide-diphossugar_trans"/>
</dbReference>
<name>A0A0K1W0D3_9MOLU</name>
<dbReference type="KEGG" id="sll:SLITO_v1c00860"/>
<dbReference type="Gene3D" id="3.90.550.10">
    <property type="entry name" value="Spore Coat Polysaccharide Biosynthesis Protein SpsA, Chain A"/>
    <property type="match status" value="1"/>
</dbReference>
<dbReference type="AlphaFoldDB" id="A0A0K1W0D3"/>
<reference evidence="2 3" key="1">
    <citation type="journal article" date="2015" name="Genome Announc.">
        <title>Complete Genome Sequence of Spiroplasma litorale TN-1T (DSM 21781), a Bacterium Isolated from a Green-Eyed Horsefly (Tabanus nigrovittatus).</title>
        <authorList>
            <person name="Lo W.S."/>
            <person name="Lai Y.C."/>
            <person name="Lien Y.W."/>
            <person name="Wang T.H."/>
            <person name="Kuo C.H."/>
        </authorList>
    </citation>
    <scope>NUCLEOTIDE SEQUENCE [LARGE SCALE GENOMIC DNA]</scope>
    <source>
        <strain evidence="2 3">TN-1</strain>
    </source>
</reference>
<feature type="domain" description="Glycosyltransferase 2-like" evidence="1">
    <location>
        <begin position="5"/>
        <end position="169"/>
    </location>
</feature>
<dbReference type="EMBL" id="CP012357">
    <property type="protein sequence ID" value="AKX33754.1"/>
    <property type="molecule type" value="Genomic_DNA"/>
</dbReference>
<dbReference type="PANTHER" id="PTHR22916:SF3">
    <property type="entry name" value="UDP-GLCNAC:BETAGAL BETA-1,3-N-ACETYLGLUCOSAMINYLTRANSFERASE-LIKE PROTEIN 1"/>
    <property type="match status" value="1"/>
</dbReference>
<dbReference type="CDD" id="cd00761">
    <property type="entry name" value="Glyco_tranf_GTA_type"/>
    <property type="match status" value="1"/>
</dbReference>
<organism evidence="2 3">
    <name type="scientific">Spiroplasma litorale</name>
    <dbReference type="NCBI Taxonomy" id="216942"/>
    <lineage>
        <taxon>Bacteria</taxon>
        <taxon>Bacillati</taxon>
        <taxon>Mycoplasmatota</taxon>
        <taxon>Mollicutes</taxon>
        <taxon>Entomoplasmatales</taxon>
        <taxon>Spiroplasmataceae</taxon>
        <taxon>Spiroplasma</taxon>
    </lineage>
</organism>